<proteinExistence type="predicted"/>
<keyword evidence="2" id="KW-1185">Reference proteome</keyword>
<dbReference type="Proteomes" id="UP000055136">
    <property type="component" value="Chromosome"/>
</dbReference>
<dbReference type="STRING" id="1748243.Tel_12585"/>
<gene>
    <name evidence="1" type="ORF">Tel_12585</name>
</gene>
<evidence type="ECO:0000313" key="2">
    <source>
        <dbReference type="Proteomes" id="UP000055136"/>
    </source>
</evidence>
<dbReference type="PANTHER" id="PTHR36849:SF1">
    <property type="entry name" value="CYTOPLASMIC PROTEIN"/>
    <property type="match status" value="1"/>
</dbReference>
<dbReference type="Pfam" id="PF22752">
    <property type="entry name" value="DUF488-N3i"/>
    <property type="match status" value="1"/>
</dbReference>
<organism evidence="1 2">
    <name type="scientific">Candidatus Tenderia electrophaga</name>
    <dbReference type="NCBI Taxonomy" id="1748243"/>
    <lineage>
        <taxon>Bacteria</taxon>
        <taxon>Pseudomonadati</taxon>
        <taxon>Pseudomonadota</taxon>
        <taxon>Gammaproteobacteria</taxon>
        <taxon>Candidatus Tenderiales</taxon>
        <taxon>Candidatus Tenderiaceae</taxon>
        <taxon>Candidatus Tenderia</taxon>
    </lineage>
</organism>
<sequence>MQIWLRRAYEPPGAHDGTRVLVDRLWPRGVSKQQAAIDHWFKDLAPTQALRGWYGHDLERWPQFQARYRDELEKRRDQVGELCKLVDQGRVTLVYAARDEEHSNARVLKDYLEQRC</sequence>
<dbReference type="InterPro" id="IPR052552">
    <property type="entry name" value="YeaO-like"/>
</dbReference>
<name>A0A0S2TFH7_9GAMM</name>
<accession>A0A0S2TFH7</accession>
<reference evidence="1" key="1">
    <citation type="submission" date="2015-10" db="EMBL/GenBank/DDBJ databases">
        <title>Description of Candidatus Tenderia electrophaga gen. nov, sp. nov., an Uncultivated Electroautotroph from a Biocathode Enrichment.</title>
        <authorList>
            <person name="Eddie B.J."/>
            <person name="Malanoski A.P."/>
            <person name="Wang Z."/>
            <person name="Hall R.J."/>
            <person name="Oh S.D."/>
            <person name="Heiner C."/>
            <person name="Lin B."/>
            <person name="Strycharz-Glaven S.M."/>
        </authorList>
    </citation>
    <scope>NUCLEOTIDE SEQUENCE [LARGE SCALE GENOMIC DNA]</scope>
    <source>
        <strain evidence="1">NRL1</strain>
    </source>
</reference>
<dbReference type="AlphaFoldDB" id="A0A0S2TFH7"/>
<dbReference type="KEGG" id="tee:Tel_12585"/>
<dbReference type="EMBL" id="CP013099">
    <property type="protein sequence ID" value="ALP53903.1"/>
    <property type="molecule type" value="Genomic_DNA"/>
</dbReference>
<evidence type="ECO:0008006" key="3">
    <source>
        <dbReference type="Google" id="ProtNLM"/>
    </source>
</evidence>
<evidence type="ECO:0000313" key="1">
    <source>
        <dbReference type="EMBL" id="ALP53903.1"/>
    </source>
</evidence>
<dbReference type="PANTHER" id="PTHR36849">
    <property type="entry name" value="CYTOPLASMIC PROTEIN-RELATED"/>
    <property type="match status" value="1"/>
</dbReference>
<protein>
    <recommendedName>
        <fullName evidence="3">MarR family transcriptional regulator</fullName>
    </recommendedName>
</protein>